<keyword evidence="6 8" id="KW-1133">Transmembrane helix</keyword>
<feature type="transmembrane region" description="Helical" evidence="8">
    <location>
        <begin position="101"/>
        <end position="120"/>
    </location>
</feature>
<keyword evidence="7 8" id="KW-0472">Membrane</keyword>
<sequence length="301" mass="33939">MIKRFLNYVEIKTKITSTFAFLLTLAFLFYSSQPIKWGLTLMFFGAMFLFDLTTTAINNYIDTKTNEQVLPFKRSIALLIILVLLGSSTLLGLLLVYQTDIVVLLLGGLCFLCGILYTYGPVPISRQPWGEILSGIFYGFFIPFILLYMNMPEGTYISLQWNLKTISLELQILPLITLALLAVIPVCTTANIMLANNICDVEKDILVKRYTLPYYLGKKTSLYLFAAIYYCTYAAVLVMTAAGILPVVSLLFLVTLIPVQKNINQFFRVQDKEKTFIVAIKNYVIIMGAISLLIFLGGLLR</sequence>
<organism evidence="9 10">
    <name type="scientific">Aminipila butyrica</name>
    <dbReference type="NCBI Taxonomy" id="433296"/>
    <lineage>
        <taxon>Bacteria</taxon>
        <taxon>Bacillati</taxon>
        <taxon>Bacillota</taxon>
        <taxon>Clostridia</taxon>
        <taxon>Peptostreptococcales</taxon>
        <taxon>Anaerovoracaceae</taxon>
        <taxon>Aminipila</taxon>
    </lineage>
</organism>
<gene>
    <name evidence="9" type="primary">ubiA</name>
    <name evidence="9" type="ORF">Ami103574_12370</name>
</gene>
<keyword evidence="5 8" id="KW-0812">Transmembrane</keyword>
<evidence type="ECO:0000256" key="4">
    <source>
        <dbReference type="ARBA" id="ARBA00022679"/>
    </source>
</evidence>
<evidence type="ECO:0000256" key="6">
    <source>
        <dbReference type="ARBA" id="ARBA00022989"/>
    </source>
</evidence>
<dbReference type="GO" id="GO:0042371">
    <property type="term" value="P:vitamin K biosynthetic process"/>
    <property type="evidence" value="ECO:0007669"/>
    <property type="project" value="TreeGrafter"/>
</dbReference>
<evidence type="ECO:0000256" key="3">
    <source>
        <dbReference type="ARBA" id="ARBA00022428"/>
    </source>
</evidence>
<feature type="transmembrane region" description="Helical" evidence="8">
    <location>
        <begin position="171"/>
        <end position="199"/>
    </location>
</feature>
<feature type="transmembrane region" description="Helical" evidence="8">
    <location>
        <begin position="12"/>
        <end position="31"/>
    </location>
</feature>
<evidence type="ECO:0000256" key="1">
    <source>
        <dbReference type="ARBA" id="ARBA00004141"/>
    </source>
</evidence>
<dbReference type="GO" id="GO:0016020">
    <property type="term" value="C:membrane"/>
    <property type="evidence" value="ECO:0007669"/>
    <property type="project" value="UniProtKB-SubCell"/>
</dbReference>
<feature type="transmembrane region" description="Helical" evidence="8">
    <location>
        <begin position="132"/>
        <end position="151"/>
    </location>
</feature>
<accession>A0A858BXA1</accession>
<dbReference type="InterPro" id="IPR000537">
    <property type="entry name" value="UbiA_prenyltransferase"/>
</dbReference>
<feature type="transmembrane region" description="Helical" evidence="8">
    <location>
        <begin position="280"/>
        <end position="300"/>
    </location>
</feature>
<name>A0A858BXA1_9FIRM</name>
<evidence type="ECO:0000256" key="7">
    <source>
        <dbReference type="ARBA" id="ARBA00023136"/>
    </source>
</evidence>
<feature type="transmembrane region" description="Helical" evidence="8">
    <location>
        <begin position="37"/>
        <end position="56"/>
    </location>
</feature>
<dbReference type="Gene3D" id="1.10.357.140">
    <property type="entry name" value="UbiA prenyltransferase"/>
    <property type="match status" value="1"/>
</dbReference>
<feature type="transmembrane region" description="Helical" evidence="8">
    <location>
        <begin position="76"/>
        <end position="95"/>
    </location>
</feature>
<evidence type="ECO:0000256" key="2">
    <source>
        <dbReference type="ARBA" id="ARBA00004863"/>
    </source>
</evidence>
<dbReference type="RefSeq" id="WP_163067282.1">
    <property type="nucleotide sequence ID" value="NZ_CP048649.1"/>
</dbReference>
<dbReference type="PANTHER" id="PTHR13929:SF0">
    <property type="entry name" value="UBIA PRENYLTRANSFERASE DOMAIN-CONTAINING PROTEIN 1"/>
    <property type="match status" value="1"/>
</dbReference>
<comment type="subcellular location">
    <subcellularLocation>
        <location evidence="1">Membrane</location>
        <topology evidence="1">Multi-pass membrane protein</topology>
    </subcellularLocation>
</comment>
<proteinExistence type="predicted"/>
<keyword evidence="10" id="KW-1185">Reference proteome</keyword>
<evidence type="ECO:0000256" key="8">
    <source>
        <dbReference type="SAM" id="Phobius"/>
    </source>
</evidence>
<dbReference type="InterPro" id="IPR044878">
    <property type="entry name" value="UbiA_sf"/>
</dbReference>
<dbReference type="KEGG" id="abut:Ami103574_12370"/>
<feature type="transmembrane region" description="Helical" evidence="8">
    <location>
        <begin position="220"/>
        <end position="236"/>
    </location>
</feature>
<evidence type="ECO:0000313" key="10">
    <source>
        <dbReference type="Proteomes" id="UP000466848"/>
    </source>
</evidence>
<evidence type="ECO:0000256" key="5">
    <source>
        <dbReference type="ARBA" id="ARBA00022692"/>
    </source>
</evidence>
<evidence type="ECO:0000313" key="9">
    <source>
        <dbReference type="EMBL" id="QIB70042.1"/>
    </source>
</evidence>
<comment type="pathway">
    <text evidence="2">Quinol/quinone metabolism; menaquinone biosynthesis.</text>
</comment>
<dbReference type="CDD" id="cd13962">
    <property type="entry name" value="PT_UbiA_UBIAD1"/>
    <property type="match status" value="1"/>
</dbReference>
<reference evidence="9 10" key="1">
    <citation type="submission" date="2020-02" db="EMBL/GenBank/DDBJ databases">
        <authorList>
            <person name="Kim Y.B."/>
            <person name="Roh S.W."/>
        </authorList>
    </citation>
    <scope>NUCLEOTIDE SEQUENCE [LARGE SCALE GENOMIC DNA]</scope>
    <source>
        <strain evidence="9 10">DSM 103574</strain>
    </source>
</reference>
<dbReference type="Proteomes" id="UP000466848">
    <property type="component" value="Chromosome"/>
</dbReference>
<dbReference type="InterPro" id="IPR026046">
    <property type="entry name" value="UBIAD1"/>
</dbReference>
<dbReference type="Pfam" id="PF01040">
    <property type="entry name" value="UbiA"/>
    <property type="match status" value="1"/>
</dbReference>
<dbReference type="UniPathway" id="UPA00079"/>
<protein>
    <submittedName>
        <fullName evidence="9">UbiA family prenyltransferase</fullName>
    </submittedName>
</protein>
<dbReference type="AlphaFoldDB" id="A0A858BXA1"/>
<keyword evidence="4 9" id="KW-0808">Transferase</keyword>
<dbReference type="GO" id="GO:0009234">
    <property type="term" value="P:menaquinone biosynthetic process"/>
    <property type="evidence" value="ECO:0007669"/>
    <property type="project" value="UniProtKB-UniPathway"/>
</dbReference>
<dbReference type="GO" id="GO:0004659">
    <property type="term" value="F:prenyltransferase activity"/>
    <property type="evidence" value="ECO:0007669"/>
    <property type="project" value="InterPro"/>
</dbReference>
<dbReference type="EMBL" id="CP048649">
    <property type="protein sequence ID" value="QIB70042.1"/>
    <property type="molecule type" value="Genomic_DNA"/>
</dbReference>
<keyword evidence="3" id="KW-0474">Menaquinone biosynthesis</keyword>
<dbReference type="PANTHER" id="PTHR13929">
    <property type="entry name" value="1,4-DIHYDROXY-2-NAPHTHOATE OCTAPRENYLTRANSFERASE"/>
    <property type="match status" value="1"/>
</dbReference>